<reference evidence="3 4" key="1">
    <citation type="submission" date="2023-07" db="EMBL/GenBank/DDBJ databases">
        <title>Genomic Encyclopedia of Type Strains, Phase IV (KMG-IV): sequencing the most valuable type-strain genomes for metagenomic binning, comparative biology and taxonomic classification.</title>
        <authorList>
            <person name="Goeker M."/>
        </authorList>
    </citation>
    <scope>NUCLEOTIDE SEQUENCE [LARGE SCALE GENOMIC DNA]</scope>
    <source>
        <strain evidence="3 4">DSM 5896</strain>
    </source>
</reference>
<evidence type="ECO:0000256" key="1">
    <source>
        <dbReference type="ARBA" id="ARBA00007435"/>
    </source>
</evidence>
<dbReference type="SMART" id="SM00465">
    <property type="entry name" value="GIYc"/>
    <property type="match status" value="1"/>
</dbReference>
<keyword evidence="3" id="KW-0255">Endonuclease</keyword>
<keyword evidence="3" id="KW-0378">Hydrolase</keyword>
<feature type="domain" description="GIY-YIG" evidence="2">
    <location>
        <begin position="4"/>
        <end position="80"/>
    </location>
</feature>
<protein>
    <submittedName>
        <fullName evidence="3">Endonuclease</fullName>
    </submittedName>
</protein>
<proteinExistence type="inferred from homology"/>
<dbReference type="Pfam" id="PF01541">
    <property type="entry name" value="GIY-YIG"/>
    <property type="match status" value="1"/>
</dbReference>
<comment type="caution">
    <text evidence="3">The sequence shown here is derived from an EMBL/GenBank/DDBJ whole genome shotgun (WGS) entry which is preliminary data.</text>
</comment>
<gene>
    <name evidence="3" type="ORF">J3R73_005982</name>
</gene>
<sequence length="99" mass="11788">MSDERFHVYMMATRKGGPIYTGITNDLFRRVHEHKSHVWRGFTAKYNVDKLVWCEPYDNPGEAIAREKQLKKWRRAWKVALIEEEKPDWRDLAGDLLGQ</sequence>
<comment type="similarity">
    <text evidence="1">Belongs to the UPF0213 family.</text>
</comment>
<dbReference type="Proteomes" id="UP001237448">
    <property type="component" value="Unassembled WGS sequence"/>
</dbReference>
<dbReference type="PANTHER" id="PTHR34477">
    <property type="entry name" value="UPF0213 PROTEIN YHBQ"/>
    <property type="match status" value="1"/>
</dbReference>
<organism evidence="3 4">
    <name type="scientific">Labrys monachus</name>
    <dbReference type="NCBI Taxonomy" id="217067"/>
    <lineage>
        <taxon>Bacteria</taxon>
        <taxon>Pseudomonadati</taxon>
        <taxon>Pseudomonadota</taxon>
        <taxon>Alphaproteobacteria</taxon>
        <taxon>Hyphomicrobiales</taxon>
        <taxon>Xanthobacteraceae</taxon>
        <taxon>Labrys</taxon>
    </lineage>
</organism>
<dbReference type="Gene3D" id="3.40.1440.10">
    <property type="entry name" value="GIY-YIG endonuclease"/>
    <property type="match status" value="1"/>
</dbReference>
<accession>A0ABU0FNJ8</accession>
<evidence type="ECO:0000313" key="4">
    <source>
        <dbReference type="Proteomes" id="UP001237448"/>
    </source>
</evidence>
<dbReference type="InterPro" id="IPR050190">
    <property type="entry name" value="UPF0213_domain"/>
</dbReference>
<dbReference type="RefSeq" id="WP_307436092.1">
    <property type="nucleotide sequence ID" value="NZ_JAUSVK010000001.1"/>
</dbReference>
<name>A0ABU0FNJ8_9HYPH</name>
<dbReference type="PROSITE" id="PS50164">
    <property type="entry name" value="GIY_YIG"/>
    <property type="match status" value="1"/>
</dbReference>
<keyword evidence="3" id="KW-0540">Nuclease</keyword>
<dbReference type="InterPro" id="IPR035901">
    <property type="entry name" value="GIY-YIG_endonuc_sf"/>
</dbReference>
<keyword evidence="4" id="KW-1185">Reference proteome</keyword>
<dbReference type="EMBL" id="JAUSVK010000001">
    <property type="protein sequence ID" value="MDQ0396190.1"/>
    <property type="molecule type" value="Genomic_DNA"/>
</dbReference>
<dbReference type="SUPFAM" id="SSF82771">
    <property type="entry name" value="GIY-YIG endonuclease"/>
    <property type="match status" value="1"/>
</dbReference>
<evidence type="ECO:0000259" key="2">
    <source>
        <dbReference type="PROSITE" id="PS50164"/>
    </source>
</evidence>
<dbReference type="CDD" id="cd10448">
    <property type="entry name" value="GIY-YIG_unchar_3"/>
    <property type="match status" value="1"/>
</dbReference>
<dbReference type="GO" id="GO:0004519">
    <property type="term" value="F:endonuclease activity"/>
    <property type="evidence" value="ECO:0007669"/>
    <property type="project" value="UniProtKB-KW"/>
</dbReference>
<dbReference type="PANTHER" id="PTHR34477:SF5">
    <property type="entry name" value="BSL5627 PROTEIN"/>
    <property type="match status" value="1"/>
</dbReference>
<dbReference type="InterPro" id="IPR000305">
    <property type="entry name" value="GIY-YIG_endonuc"/>
</dbReference>
<evidence type="ECO:0000313" key="3">
    <source>
        <dbReference type="EMBL" id="MDQ0396190.1"/>
    </source>
</evidence>